<dbReference type="InterPro" id="IPR002818">
    <property type="entry name" value="DJ-1/PfpI"/>
</dbReference>
<dbReference type="Pfam" id="PF01965">
    <property type="entry name" value="DJ-1_PfpI"/>
    <property type="match status" value="1"/>
</dbReference>
<gene>
    <name evidence="5" type="ORF">EOE67_14640</name>
</gene>
<dbReference type="GO" id="GO:0005737">
    <property type="term" value="C:cytoplasm"/>
    <property type="evidence" value="ECO:0007669"/>
    <property type="project" value="TreeGrafter"/>
</dbReference>
<organism evidence="5 6">
    <name type="scientific">Rheinheimera riviphila</name>
    <dbReference type="NCBI Taxonomy" id="1834037"/>
    <lineage>
        <taxon>Bacteria</taxon>
        <taxon>Pseudomonadati</taxon>
        <taxon>Pseudomonadota</taxon>
        <taxon>Gammaproteobacteria</taxon>
        <taxon>Chromatiales</taxon>
        <taxon>Chromatiaceae</taxon>
        <taxon>Rheinheimera</taxon>
    </lineage>
</organism>
<evidence type="ECO:0000256" key="1">
    <source>
        <dbReference type="ARBA" id="ARBA00023016"/>
    </source>
</evidence>
<dbReference type="EMBL" id="SACS01000017">
    <property type="protein sequence ID" value="RVU34484.1"/>
    <property type="molecule type" value="Genomic_DNA"/>
</dbReference>
<keyword evidence="2" id="KW-0456">Lyase</keyword>
<sequence>MMWKKILWILLSILLAIVAVIGWLWSLVDDSPALTELSATRAEHIAYLQQSLTAQADDKPRGKVLAVVTSTAFYPPAVVDGKTKKTGYELTELSRFYWVLQANGFAVDMASPLGGDAPRVLDDDDMAEFDYAFLNDATAMQKARNTRKLADVNPADYQAIYFVGGKGSMFDFPNNPDIARLVQAMTAQQKLVLAVCHGPAALALLTNSDGTPWLAGKKVTSFTNAEELLLLPDAAKRFPFLLQSKLEQQGALFAEGPRYLPNLVIDGQLITGQNPWSVWQLAEATVRALGVEPRPRLASAEERTMQLLLINQNAGLDAAVLQINDLLAQGPLQRNLVLMMALVAGMAGEWSQGATLLRLTQQLKQQQQMQLP</sequence>
<dbReference type="PANTHER" id="PTHR48094">
    <property type="entry name" value="PROTEIN/NUCLEIC ACID DEGLYCASE DJ-1-RELATED"/>
    <property type="match status" value="1"/>
</dbReference>
<comment type="similarity">
    <text evidence="3">Belongs to the peptidase C56 family. HSP31-like subfamily.</text>
</comment>
<accession>A0A437QJ42</accession>
<proteinExistence type="inferred from homology"/>
<evidence type="ECO:0000256" key="3">
    <source>
        <dbReference type="ARBA" id="ARBA00038493"/>
    </source>
</evidence>
<dbReference type="AlphaFoldDB" id="A0A437QJ42"/>
<evidence type="ECO:0000313" key="5">
    <source>
        <dbReference type="EMBL" id="RVU34484.1"/>
    </source>
</evidence>
<dbReference type="GO" id="GO:0019172">
    <property type="term" value="F:glyoxalase III activity"/>
    <property type="evidence" value="ECO:0007669"/>
    <property type="project" value="TreeGrafter"/>
</dbReference>
<feature type="domain" description="DJ-1/PfpI" evidence="4">
    <location>
        <begin position="87"/>
        <end position="286"/>
    </location>
</feature>
<evidence type="ECO:0000259" key="4">
    <source>
        <dbReference type="Pfam" id="PF01965"/>
    </source>
</evidence>
<comment type="caution">
    <text evidence="5">The sequence shown here is derived from an EMBL/GenBank/DDBJ whole genome shotgun (WGS) entry which is preliminary data.</text>
</comment>
<dbReference type="SUPFAM" id="SSF52317">
    <property type="entry name" value="Class I glutamine amidotransferase-like"/>
    <property type="match status" value="1"/>
</dbReference>
<dbReference type="Gene3D" id="3.40.50.880">
    <property type="match status" value="1"/>
</dbReference>
<keyword evidence="5" id="KW-0808">Transferase</keyword>
<dbReference type="OrthoDB" id="9792284at2"/>
<dbReference type="GO" id="GO:0016740">
    <property type="term" value="F:transferase activity"/>
    <property type="evidence" value="ECO:0007669"/>
    <property type="project" value="UniProtKB-KW"/>
</dbReference>
<keyword evidence="1" id="KW-0346">Stress response</keyword>
<name>A0A437QJ42_9GAMM</name>
<reference evidence="5 6" key="1">
    <citation type="submission" date="2019-01" db="EMBL/GenBank/DDBJ databases">
        <authorList>
            <person name="Chen W.-M."/>
        </authorList>
    </citation>
    <scope>NUCLEOTIDE SEQUENCE [LARGE SCALE GENOMIC DNA]</scope>
    <source>
        <strain evidence="5 6">KYPC3</strain>
    </source>
</reference>
<evidence type="ECO:0000256" key="2">
    <source>
        <dbReference type="ARBA" id="ARBA00023239"/>
    </source>
</evidence>
<protein>
    <submittedName>
        <fullName evidence="5">Type 1 glutamine amidotransferase domain-containing protein</fullName>
    </submittedName>
</protein>
<dbReference type="InterPro" id="IPR050325">
    <property type="entry name" value="Prot/Nucl_acid_deglycase"/>
</dbReference>
<dbReference type="InterPro" id="IPR029062">
    <property type="entry name" value="Class_I_gatase-like"/>
</dbReference>
<dbReference type="GO" id="GO:0019243">
    <property type="term" value="P:methylglyoxal catabolic process to D-lactate via S-lactoyl-glutathione"/>
    <property type="evidence" value="ECO:0007669"/>
    <property type="project" value="TreeGrafter"/>
</dbReference>
<dbReference type="PANTHER" id="PTHR48094:SF11">
    <property type="entry name" value="GLUTATHIONE-INDEPENDENT GLYOXALASE HSP31-RELATED"/>
    <property type="match status" value="1"/>
</dbReference>
<keyword evidence="6" id="KW-1185">Reference proteome</keyword>
<dbReference type="Proteomes" id="UP000283077">
    <property type="component" value="Unassembled WGS sequence"/>
</dbReference>
<keyword evidence="5" id="KW-0315">Glutamine amidotransferase</keyword>
<dbReference type="CDD" id="cd03141">
    <property type="entry name" value="GATase1_Hsp31_like"/>
    <property type="match status" value="1"/>
</dbReference>
<evidence type="ECO:0000313" key="6">
    <source>
        <dbReference type="Proteomes" id="UP000283077"/>
    </source>
</evidence>